<feature type="region of interest" description="Disordered" evidence="1">
    <location>
        <begin position="138"/>
        <end position="318"/>
    </location>
</feature>
<evidence type="ECO:0000256" key="1">
    <source>
        <dbReference type="SAM" id="MobiDB-lite"/>
    </source>
</evidence>
<accession>A0A7M7JG33</accession>
<keyword evidence="2" id="KW-1133">Transmembrane helix</keyword>
<organism evidence="3 4">
    <name type="scientific">Varroa destructor</name>
    <name type="common">Honeybee mite</name>
    <dbReference type="NCBI Taxonomy" id="109461"/>
    <lineage>
        <taxon>Eukaryota</taxon>
        <taxon>Metazoa</taxon>
        <taxon>Ecdysozoa</taxon>
        <taxon>Arthropoda</taxon>
        <taxon>Chelicerata</taxon>
        <taxon>Arachnida</taxon>
        <taxon>Acari</taxon>
        <taxon>Parasitiformes</taxon>
        <taxon>Mesostigmata</taxon>
        <taxon>Gamasina</taxon>
        <taxon>Dermanyssoidea</taxon>
        <taxon>Varroidae</taxon>
        <taxon>Varroa</taxon>
    </lineage>
</organism>
<dbReference type="AlphaFoldDB" id="A0A7M7JG33"/>
<feature type="compositionally biased region" description="Low complexity" evidence="1">
    <location>
        <begin position="302"/>
        <end position="312"/>
    </location>
</feature>
<dbReference type="Proteomes" id="UP000594260">
    <property type="component" value="Unplaced"/>
</dbReference>
<evidence type="ECO:0000313" key="4">
    <source>
        <dbReference type="Proteomes" id="UP000594260"/>
    </source>
</evidence>
<sequence length="318" mass="33762">MYSRAEQIVSLWLLQVTTGIPPPTEKKKAGADPAAASWGLAAAGWALVVASRYVVTGGSGGSSSSKRRLALLVAELPLDLLVALAPFTRGGRVPHRRCAPFRSGCRISRTAMRIIAVILVGALVVGLAAAQKVESDYDDDYDYDNETPVKDTPVKDSSAKKDTVAKDTKTKQAAKGAATVAVADEDDNEDAPKKKPDNPTSIFLKPRNTRNKITPAPLQRPKPTLPPFVKPTTGAGPPSTIGPRTTKARPTANARTTTTTTKKPKRGGSSPSSSSSSLNNNKKNSRTTETPAKETGRRFGGSSNKPNNSKSSRYNRDN</sequence>
<protein>
    <submittedName>
        <fullName evidence="3">Uncharacterized protein</fullName>
    </submittedName>
</protein>
<dbReference type="RefSeq" id="XP_022651602.1">
    <property type="nucleotide sequence ID" value="XM_022795867.1"/>
</dbReference>
<dbReference type="KEGG" id="vde:111246376"/>
<keyword evidence="4" id="KW-1185">Reference proteome</keyword>
<dbReference type="InParanoid" id="A0A7M7JG33"/>
<reference evidence="3" key="1">
    <citation type="submission" date="2021-01" db="UniProtKB">
        <authorList>
            <consortium name="EnsemblMetazoa"/>
        </authorList>
    </citation>
    <scope>IDENTIFICATION</scope>
</reference>
<evidence type="ECO:0000256" key="2">
    <source>
        <dbReference type="SAM" id="Phobius"/>
    </source>
</evidence>
<feature type="compositionally biased region" description="Low complexity" evidence="1">
    <location>
        <begin position="171"/>
        <end position="182"/>
    </location>
</feature>
<feature type="compositionally biased region" description="Low complexity" evidence="1">
    <location>
        <begin position="243"/>
        <end position="282"/>
    </location>
</feature>
<feature type="compositionally biased region" description="Pro residues" evidence="1">
    <location>
        <begin position="218"/>
        <end position="229"/>
    </location>
</feature>
<keyword evidence="2" id="KW-0472">Membrane</keyword>
<feature type="transmembrane region" description="Helical" evidence="2">
    <location>
        <begin position="35"/>
        <end position="55"/>
    </location>
</feature>
<proteinExistence type="predicted"/>
<dbReference type="GeneID" id="111246376"/>
<feature type="compositionally biased region" description="Basic and acidic residues" evidence="1">
    <location>
        <begin position="147"/>
        <end position="170"/>
    </location>
</feature>
<feature type="transmembrane region" description="Helical" evidence="2">
    <location>
        <begin position="110"/>
        <end position="130"/>
    </location>
</feature>
<name>A0A7M7JG33_VARDE</name>
<dbReference type="EnsemblMetazoa" id="XM_022795867">
    <property type="protein sequence ID" value="XP_022651602"/>
    <property type="gene ID" value="LOC111246376"/>
</dbReference>
<keyword evidence="2" id="KW-0812">Transmembrane</keyword>
<feature type="transmembrane region" description="Helical" evidence="2">
    <location>
        <begin position="67"/>
        <end position="87"/>
    </location>
</feature>
<evidence type="ECO:0000313" key="3">
    <source>
        <dbReference type="EnsemblMetazoa" id="XP_022651602"/>
    </source>
</evidence>